<reference evidence="2" key="2">
    <citation type="submission" date="2023-06" db="EMBL/GenBank/DDBJ databases">
        <authorList>
            <consortium name="Lawrence Berkeley National Laboratory"/>
            <person name="Mondo S.J."/>
            <person name="Hensen N."/>
            <person name="Bonometti L."/>
            <person name="Westerberg I."/>
            <person name="Brannstrom I.O."/>
            <person name="Guillou S."/>
            <person name="Cros-Aarteil S."/>
            <person name="Calhoun S."/>
            <person name="Haridas S."/>
            <person name="Kuo A."/>
            <person name="Pangilinan J."/>
            <person name="Riley R."/>
            <person name="Labutti K."/>
            <person name="Andreopoulos B."/>
            <person name="Lipzen A."/>
            <person name="Chen C."/>
            <person name="Yanf M."/>
            <person name="Daum C."/>
            <person name="Ng V."/>
            <person name="Clum A."/>
            <person name="Steindorff A."/>
            <person name="Ohm R."/>
            <person name="Martin F."/>
            <person name="Silar P."/>
            <person name="Natvig D."/>
            <person name="Lalanne C."/>
            <person name="Gautier V."/>
            <person name="Ament-Velasquez S.L."/>
            <person name="Kruys A."/>
            <person name="Hutchinson M.I."/>
            <person name="Powell A.J."/>
            <person name="Barry K."/>
            <person name="Miller A.N."/>
            <person name="Grigoriev I.V."/>
            <person name="Debuchy R."/>
            <person name="Gladieux P."/>
            <person name="Thoren M.H."/>
            <person name="Johannesson H."/>
        </authorList>
    </citation>
    <scope>NUCLEOTIDE SEQUENCE</scope>
    <source>
        <strain evidence="2">CBS 626.80</strain>
    </source>
</reference>
<feature type="region of interest" description="Disordered" evidence="1">
    <location>
        <begin position="1"/>
        <end position="141"/>
    </location>
</feature>
<sequence>MGSDPDASLSPSSSTPNLEIPKRTSMSSSIRTHSPLGQNREASPSPSPRSGSVSLQAAATLNAGLQRKDSLRGSSINPLNASQAPKIPSAGRRQSQVLMNLQMNDPSIPAPGEMISDSSKPSSVSSPQPIPGRPQHHSRAPSLGELHQELENEQEYQVNRLLNEIRRLQSQLQRQQSSGAISDDNSGRDTPNHISTPQMGGLPGTSIPKSPGYLPHPRGSFDFPRSSNDLNKARSRTPSRGASPRVRATSISADSMDQWALGGRDESAFYQAETQMLVRENQMLRHRIRELGKLPASILRQLAESSGKDVAITHEPTHASGLHRSTSISDVERPKMNAPSQSHQEEAIAE</sequence>
<feature type="compositionally biased region" description="Low complexity" evidence="1">
    <location>
        <begin position="1"/>
        <end position="14"/>
    </location>
</feature>
<dbReference type="EMBL" id="MU859080">
    <property type="protein sequence ID" value="KAK3955121.1"/>
    <property type="molecule type" value="Genomic_DNA"/>
</dbReference>
<dbReference type="Proteomes" id="UP001303222">
    <property type="component" value="Unassembled WGS sequence"/>
</dbReference>
<protein>
    <submittedName>
        <fullName evidence="2">Uncharacterized protein</fullName>
    </submittedName>
</protein>
<feature type="region of interest" description="Disordered" evidence="1">
    <location>
        <begin position="309"/>
        <end position="350"/>
    </location>
</feature>
<dbReference type="PANTHER" id="PTHR39610:SF2">
    <property type="entry name" value="BZIP DOMAIN-CONTAINING PROTEIN"/>
    <property type="match status" value="1"/>
</dbReference>
<feature type="compositionally biased region" description="Polar residues" evidence="1">
    <location>
        <begin position="225"/>
        <end position="240"/>
    </location>
</feature>
<accession>A0AAN6P1T4</accession>
<name>A0AAN6P1T4_9PEZI</name>
<gene>
    <name evidence="2" type="ORF">QBC32DRAFT_206147</name>
</gene>
<dbReference type="PANTHER" id="PTHR39610">
    <property type="entry name" value="BZIP DOMAIN-CONTAINING PROTEIN-RELATED"/>
    <property type="match status" value="1"/>
</dbReference>
<evidence type="ECO:0000313" key="2">
    <source>
        <dbReference type="EMBL" id="KAK3955121.1"/>
    </source>
</evidence>
<feature type="region of interest" description="Disordered" evidence="1">
    <location>
        <begin position="170"/>
        <end position="247"/>
    </location>
</feature>
<keyword evidence="3" id="KW-1185">Reference proteome</keyword>
<feature type="compositionally biased region" description="Polar residues" evidence="1">
    <location>
        <begin position="24"/>
        <end position="42"/>
    </location>
</feature>
<organism evidence="2 3">
    <name type="scientific">Pseudoneurospora amorphoporcata</name>
    <dbReference type="NCBI Taxonomy" id="241081"/>
    <lineage>
        <taxon>Eukaryota</taxon>
        <taxon>Fungi</taxon>
        <taxon>Dikarya</taxon>
        <taxon>Ascomycota</taxon>
        <taxon>Pezizomycotina</taxon>
        <taxon>Sordariomycetes</taxon>
        <taxon>Sordariomycetidae</taxon>
        <taxon>Sordariales</taxon>
        <taxon>Sordariaceae</taxon>
        <taxon>Pseudoneurospora</taxon>
    </lineage>
</organism>
<dbReference type="AlphaFoldDB" id="A0AAN6P1T4"/>
<feature type="compositionally biased region" description="Low complexity" evidence="1">
    <location>
        <begin position="116"/>
        <end position="127"/>
    </location>
</feature>
<comment type="caution">
    <text evidence="2">The sequence shown here is derived from an EMBL/GenBank/DDBJ whole genome shotgun (WGS) entry which is preliminary data.</text>
</comment>
<reference evidence="2" key="1">
    <citation type="journal article" date="2023" name="Mol. Phylogenet. Evol.">
        <title>Genome-scale phylogeny and comparative genomics of the fungal order Sordariales.</title>
        <authorList>
            <person name="Hensen N."/>
            <person name="Bonometti L."/>
            <person name="Westerberg I."/>
            <person name="Brannstrom I.O."/>
            <person name="Guillou S."/>
            <person name="Cros-Aarteil S."/>
            <person name="Calhoun S."/>
            <person name="Haridas S."/>
            <person name="Kuo A."/>
            <person name="Mondo S."/>
            <person name="Pangilinan J."/>
            <person name="Riley R."/>
            <person name="LaButti K."/>
            <person name="Andreopoulos B."/>
            <person name="Lipzen A."/>
            <person name="Chen C."/>
            <person name="Yan M."/>
            <person name="Daum C."/>
            <person name="Ng V."/>
            <person name="Clum A."/>
            <person name="Steindorff A."/>
            <person name="Ohm R.A."/>
            <person name="Martin F."/>
            <person name="Silar P."/>
            <person name="Natvig D.O."/>
            <person name="Lalanne C."/>
            <person name="Gautier V."/>
            <person name="Ament-Velasquez S.L."/>
            <person name="Kruys A."/>
            <person name="Hutchinson M.I."/>
            <person name="Powell A.J."/>
            <person name="Barry K."/>
            <person name="Miller A.N."/>
            <person name="Grigoriev I.V."/>
            <person name="Debuchy R."/>
            <person name="Gladieux P."/>
            <person name="Hiltunen Thoren M."/>
            <person name="Johannesson H."/>
        </authorList>
    </citation>
    <scope>NUCLEOTIDE SEQUENCE</scope>
    <source>
        <strain evidence="2">CBS 626.80</strain>
    </source>
</reference>
<evidence type="ECO:0000256" key="1">
    <source>
        <dbReference type="SAM" id="MobiDB-lite"/>
    </source>
</evidence>
<feature type="compositionally biased region" description="Polar residues" evidence="1">
    <location>
        <begin position="92"/>
        <end position="105"/>
    </location>
</feature>
<feature type="compositionally biased region" description="Polar residues" evidence="1">
    <location>
        <begin position="72"/>
        <end position="83"/>
    </location>
</feature>
<proteinExistence type="predicted"/>
<evidence type="ECO:0000313" key="3">
    <source>
        <dbReference type="Proteomes" id="UP001303222"/>
    </source>
</evidence>